<dbReference type="AlphaFoldDB" id="A0A1T5DEV8"/>
<organism evidence="5 6">
    <name type="scientific">Parabacteroides chartae</name>
    <dbReference type="NCBI Taxonomy" id="1037355"/>
    <lineage>
        <taxon>Bacteria</taxon>
        <taxon>Pseudomonadati</taxon>
        <taxon>Bacteroidota</taxon>
        <taxon>Bacteroidia</taxon>
        <taxon>Bacteroidales</taxon>
        <taxon>Tannerellaceae</taxon>
        <taxon>Parabacteroides</taxon>
    </lineage>
</organism>
<comment type="function">
    <text evidence="4">Catalyzes the reversible epimerization of cellobiose to 4-O-beta-D-glucopyranosyl-D-mannose (Glc-Man).</text>
</comment>
<comment type="similarity">
    <text evidence="2">Belongs to the N-acylglucosamine 2-epimerase family.</text>
</comment>
<dbReference type="GO" id="GO:0005975">
    <property type="term" value="P:carbohydrate metabolic process"/>
    <property type="evidence" value="ECO:0007669"/>
    <property type="project" value="InterPro"/>
</dbReference>
<keyword evidence="6" id="KW-1185">Reference proteome</keyword>
<evidence type="ECO:0000256" key="1">
    <source>
        <dbReference type="ARBA" id="ARBA00001470"/>
    </source>
</evidence>
<name>A0A1T5DEV8_9BACT</name>
<evidence type="ECO:0000256" key="4">
    <source>
        <dbReference type="HAMAP-Rule" id="MF_00929"/>
    </source>
</evidence>
<comment type="catalytic activity">
    <reaction evidence="1 4">
        <text>D-cellobiose = beta-D-glucosyl-(1-&gt;4)-D-mannopyranose</text>
        <dbReference type="Rhea" id="RHEA:23384"/>
        <dbReference type="ChEBI" id="CHEBI:17057"/>
        <dbReference type="ChEBI" id="CHEBI:47931"/>
        <dbReference type="EC" id="5.1.3.11"/>
    </reaction>
</comment>
<dbReference type="RefSeq" id="WP_079683883.1">
    <property type="nucleotide sequence ID" value="NZ_FUYQ01000018.1"/>
</dbReference>
<protein>
    <recommendedName>
        <fullName evidence="4">Cellobiose 2-epimerase</fullName>
        <shortName evidence="4">CE</shortName>
        <ecNumber evidence="4">5.1.3.11</ecNumber>
    </recommendedName>
</protein>
<dbReference type="HAMAP" id="MF_00929">
    <property type="entry name" value="Cellobiose_2_epim"/>
    <property type="match status" value="1"/>
</dbReference>
<evidence type="ECO:0000313" key="6">
    <source>
        <dbReference type="Proteomes" id="UP000190852"/>
    </source>
</evidence>
<dbReference type="EMBL" id="FUYQ01000018">
    <property type="protein sequence ID" value="SKB70244.1"/>
    <property type="molecule type" value="Genomic_DNA"/>
</dbReference>
<dbReference type="Gene3D" id="1.50.10.10">
    <property type="match status" value="1"/>
</dbReference>
<dbReference type="InterPro" id="IPR012341">
    <property type="entry name" value="6hp_glycosidase-like_sf"/>
</dbReference>
<evidence type="ECO:0000256" key="2">
    <source>
        <dbReference type="ARBA" id="ARBA00008558"/>
    </source>
</evidence>
<dbReference type="Proteomes" id="UP000190852">
    <property type="component" value="Unassembled WGS sequence"/>
</dbReference>
<sequence length="394" mass="45529">MSLLKQLKEEMRAELIHGILPYWMGRMVDVEQGGFYGQIDGADRIIGGAGKGGILNARILWTFSAAYRVQPDSAYLHMAERAYGYALKYFFDEEMGGTYWLVNADGSPADTKKQIYSQAFFIYALTEYHMASGNEEALAKAKELFHLIEQHSRDTQQGGYFEAYSRDWQLLDDLRLSEKDENEKKTMNTHLHILEAYTNLYRVWKDPRLKEALEALILIFADYIIDTRTGHMNLFFDEQWTRKGTIDSYGHDIEASWLLYEAAQVLGDPALLLRVESLSMQLVQTTVREGLQSDGSIWYETDTRRGHTDTDRHWWPQAEAAVGFMYAWKLSGDAAYLDKSAATWQYISAHLIDRTHGEWYWSIRDGKPNLAEDKAGFWKCPYHNSRMCIEIIRA</sequence>
<dbReference type="Pfam" id="PF07221">
    <property type="entry name" value="GlcNAc_2-epim"/>
    <property type="match status" value="1"/>
</dbReference>
<dbReference type="GO" id="GO:0047736">
    <property type="term" value="F:cellobiose epimerase activity"/>
    <property type="evidence" value="ECO:0007669"/>
    <property type="project" value="UniProtKB-UniRule"/>
</dbReference>
<evidence type="ECO:0000256" key="3">
    <source>
        <dbReference type="ARBA" id="ARBA00023235"/>
    </source>
</evidence>
<keyword evidence="3 4" id="KW-0413">Isomerase</keyword>
<dbReference type="InterPro" id="IPR008928">
    <property type="entry name" value="6-hairpin_glycosidase_sf"/>
</dbReference>
<gene>
    <name evidence="5" type="ORF">SAMN05660349_02427</name>
</gene>
<reference evidence="6" key="1">
    <citation type="submission" date="2017-02" db="EMBL/GenBank/DDBJ databases">
        <authorList>
            <person name="Varghese N."/>
            <person name="Submissions S."/>
        </authorList>
    </citation>
    <scope>NUCLEOTIDE SEQUENCE [LARGE SCALE GENOMIC DNA]</scope>
    <source>
        <strain evidence="6">DSM 24967</strain>
    </source>
</reference>
<proteinExistence type="inferred from homology"/>
<dbReference type="SUPFAM" id="SSF48208">
    <property type="entry name" value="Six-hairpin glycosidases"/>
    <property type="match status" value="1"/>
</dbReference>
<accession>A0A1T5DEV8</accession>
<dbReference type="PANTHER" id="PTHR15108">
    <property type="entry name" value="N-ACYLGLUCOSAMINE-2-EPIMERASE"/>
    <property type="match status" value="1"/>
</dbReference>
<comment type="similarity">
    <text evidence="4">Belongs to the cellobiose 2-epimerase family.</text>
</comment>
<dbReference type="InterPro" id="IPR010819">
    <property type="entry name" value="AGE/CE"/>
</dbReference>
<dbReference type="InterPro" id="IPR028584">
    <property type="entry name" value="Cellobiose_2_epim"/>
</dbReference>
<evidence type="ECO:0000313" key="5">
    <source>
        <dbReference type="EMBL" id="SKB70244.1"/>
    </source>
</evidence>
<dbReference type="EC" id="5.1.3.11" evidence="4"/>